<sequence length="239" mass="26794">MSSRSESELKKMKLADLKKLCTTSSLPTTGSKQELIDRIMVYEATKSSLTVAPEEEAELLDEDDTSIGDVSHTIPIGVPSVEKSQTEVEEKPTTETKSDEARTASAEVVKLDVSKMTMEERIAYRKQRFGGTSDASSNGPSRPIVSDPDLEKRLERAKRFGLPVVVAPKSETERVKTRAERFGTKPTKIIEFTPEELERKRKRLERFGETMANEEKKKLERAVRFGLTEVKKPKTESSA</sequence>
<dbReference type="SUPFAM" id="SSF68906">
    <property type="entry name" value="SAP domain"/>
    <property type="match status" value="1"/>
</dbReference>
<dbReference type="GO" id="GO:0016973">
    <property type="term" value="P:poly(A)+ mRNA export from nucleus"/>
    <property type="evidence" value="ECO:0007669"/>
    <property type="project" value="TreeGrafter"/>
</dbReference>
<dbReference type="EMBL" id="UYSG01000790">
    <property type="protein sequence ID" value="VDL23939.1"/>
    <property type="molecule type" value="Genomic_DNA"/>
</dbReference>
<reference evidence="9" key="1">
    <citation type="submission" date="2017-02" db="UniProtKB">
        <authorList>
            <consortium name="WormBaseParasite"/>
        </authorList>
    </citation>
    <scope>IDENTIFICATION</scope>
</reference>
<feature type="compositionally biased region" description="Basic and acidic residues" evidence="3">
    <location>
        <begin position="84"/>
        <end position="102"/>
    </location>
</feature>
<evidence type="ECO:0000256" key="2">
    <source>
        <dbReference type="ARBA" id="ARBA00046328"/>
    </source>
</evidence>
<dbReference type="Pfam" id="PF02037">
    <property type="entry name" value="SAP"/>
    <property type="match status" value="1"/>
</dbReference>
<feature type="region of interest" description="Disordered" evidence="3">
    <location>
        <begin position="124"/>
        <end position="150"/>
    </location>
</feature>
<reference evidence="5 7" key="2">
    <citation type="submission" date="2018-11" db="EMBL/GenBank/DDBJ databases">
        <authorList>
            <consortium name="Pathogen Informatics"/>
        </authorList>
    </citation>
    <scope>NUCLEOTIDE SEQUENCE [LARGE SCALE GENOMIC DNA]</scope>
</reference>
<dbReference type="PANTHER" id="PTHR46551">
    <property type="entry name" value="SAP DOMAIN-CONTAINING RIBONUCLEOPROTEIN"/>
    <property type="match status" value="1"/>
</dbReference>
<evidence type="ECO:0000313" key="7">
    <source>
        <dbReference type="Proteomes" id="UP000274504"/>
    </source>
</evidence>
<accession>A0A0R3SDX5</accession>
<feature type="region of interest" description="Disordered" evidence="3">
    <location>
        <begin position="60"/>
        <end position="103"/>
    </location>
</feature>
<dbReference type="PANTHER" id="PTHR46551:SF1">
    <property type="entry name" value="SAP DOMAIN-CONTAINING RIBONUCLEOPROTEIN"/>
    <property type="match status" value="1"/>
</dbReference>
<dbReference type="Proteomes" id="UP000274504">
    <property type="component" value="Unassembled WGS sequence"/>
</dbReference>
<dbReference type="InterPro" id="IPR003034">
    <property type="entry name" value="SAP_dom"/>
</dbReference>
<dbReference type="AlphaFoldDB" id="A0A0R3SDX5"/>
<organism evidence="9">
    <name type="scientific">Hymenolepis diminuta</name>
    <name type="common">Rat tapeworm</name>
    <dbReference type="NCBI Taxonomy" id="6216"/>
    <lineage>
        <taxon>Eukaryota</taxon>
        <taxon>Metazoa</taxon>
        <taxon>Spiralia</taxon>
        <taxon>Lophotrochozoa</taxon>
        <taxon>Platyhelminthes</taxon>
        <taxon>Cestoda</taxon>
        <taxon>Eucestoda</taxon>
        <taxon>Cyclophyllidea</taxon>
        <taxon>Hymenolepididae</taxon>
        <taxon>Hymenolepis</taxon>
    </lineage>
</organism>
<dbReference type="InterPro" id="IPR036361">
    <property type="entry name" value="SAP_dom_sf"/>
</dbReference>
<gene>
    <name evidence="5" type="ORF">HDID_LOCUS2921</name>
    <name evidence="6" type="ORF">WMSIL1_LOCUS909</name>
</gene>
<dbReference type="InterPro" id="IPR052240">
    <property type="entry name" value="SAP_domain_ribonucleoprotein"/>
</dbReference>
<dbReference type="OrthoDB" id="5837849at2759"/>
<dbReference type="STRING" id="6216.A0A0R3SDX5"/>
<evidence type="ECO:0000259" key="4">
    <source>
        <dbReference type="PROSITE" id="PS50800"/>
    </source>
</evidence>
<dbReference type="GO" id="GO:0005634">
    <property type="term" value="C:nucleus"/>
    <property type="evidence" value="ECO:0007669"/>
    <property type="project" value="TreeGrafter"/>
</dbReference>
<protein>
    <submittedName>
        <fullName evidence="9">SAP domain-containing protein</fullName>
    </submittedName>
</protein>
<evidence type="ECO:0000313" key="5">
    <source>
        <dbReference type="EMBL" id="VDL23939.1"/>
    </source>
</evidence>
<dbReference type="InterPro" id="IPR040746">
    <property type="entry name" value="THO1_MOS11_C"/>
</dbReference>
<dbReference type="EMBL" id="CABIJS010000022">
    <property type="protein sequence ID" value="VUZ39794.1"/>
    <property type="molecule type" value="Genomic_DNA"/>
</dbReference>
<evidence type="ECO:0000313" key="6">
    <source>
        <dbReference type="EMBL" id="VUZ39794.1"/>
    </source>
</evidence>
<dbReference type="PROSITE" id="PS50800">
    <property type="entry name" value="SAP"/>
    <property type="match status" value="1"/>
</dbReference>
<dbReference type="WBParaSite" id="HDID_0000292301-mRNA-1">
    <property type="protein sequence ID" value="HDID_0000292301-mRNA-1"/>
    <property type="gene ID" value="HDID_0000292301"/>
</dbReference>
<keyword evidence="8" id="KW-1185">Reference proteome</keyword>
<comment type="similarity">
    <text evidence="2">Belongs to the SAP domain-containing ribonucleoprotein family.</text>
</comment>
<evidence type="ECO:0000256" key="1">
    <source>
        <dbReference type="ARBA" id="ARBA00022553"/>
    </source>
</evidence>
<evidence type="ECO:0000313" key="9">
    <source>
        <dbReference type="WBParaSite" id="HDID_0000292301-mRNA-1"/>
    </source>
</evidence>
<reference evidence="6 8" key="3">
    <citation type="submission" date="2019-07" db="EMBL/GenBank/DDBJ databases">
        <authorList>
            <person name="Jastrzebski P J."/>
            <person name="Paukszto L."/>
            <person name="Jastrzebski P J."/>
        </authorList>
    </citation>
    <scope>NUCLEOTIDE SEQUENCE [LARGE SCALE GENOMIC DNA]</scope>
    <source>
        <strain evidence="6 8">WMS-il1</strain>
    </source>
</reference>
<evidence type="ECO:0000313" key="8">
    <source>
        <dbReference type="Proteomes" id="UP000321570"/>
    </source>
</evidence>
<name>A0A0R3SDX5_HYMDI</name>
<evidence type="ECO:0000256" key="3">
    <source>
        <dbReference type="SAM" id="MobiDB-lite"/>
    </source>
</evidence>
<keyword evidence="1" id="KW-0597">Phosphoprotein</keyword>
<dbReference type="Pfam" id="PF18592">
    <property type="entry name" value="Tho1_MOS11_C"/>
    <property type="match status" value="2"/>
</dbReference>
<proteinExistence type="inferred from homology"/>
<dbReference type="SMART" id="SM00513">
    <property type="entry name" value="SAP"/>
    <property type="match status" value="1"/>
</dbReference>
<dbReference type="Proteomes" id="UP000321570">
    <property type="component" value="Unassembled WGS sequence"/>
</dbReference>
<feature type="domain" description="SAP" evidence="4">
    <location>
        <begin position="9"/>
        <end position="43"/>
    </location>
</feature>
<dbReference type="Gene3D" id="1.10.720.30">
    <property type="entry name" value="SAP domain"/>
    <property type="match status" value="1"/>
</dbReference>